<feature type="region of interest" description="Disordered" evidence="1">
    <location>
        <begin position="1"/>
        <end position="43"/>
    </location>
</feature>
<sequence>MTLNMDSDGHNATPLLSSSDLDQLTEALLDQTEARHGLDEPAELSLAGDQVEVVDGAIIGPEIVTVTENGTQSTNGVLQPLQSGGPSPLKRTLYGIFPSNNH</sequence>
<feature type="compositionally biased region" description="Polar residues" evidence="1">
    <location>
        <begin position="68"/>
        <end position="85"/>
    </location>
</feature>
<dbReference type="AlphaFoldDB" id="A0A8H3H0C0"/>
<dbReference type="EMBL" id="CAJMWX010001357">
    <property type="protein sequence ID" value="CAE6483618.1"/>
    <property type="molecule type" value="Genomic_DNA"/>
</dbReference>
<dbReference type="Proteomes" id="UP000663888">
    <property type="component" value="Unassembled WGS sequence"/>
</dbReference>
<feature type="region of interest" description="Disordered" evidence="1">
    <location>
        <begin position="68"/>
        <end position="102"/>
    </location>
</feature>
<reference evidence="2" key="1">
    <citation type="submission" date="2021-01" db="EMBL/GenBank/DDBJ databases">
        <authorList>
            <person name="Kaushik A."/>
        </authorList>
    </citation>
    <scope>NUCLEOTIDE SEQUENCE</scope>
    <source>
        <strain evidence="2">AG4-R118</strain>
    </source>
</reference>
<accession>A0A8H3H0C0</accession>
<protein>
    <submittedName>
        <fullName evidence="2">Uncharacterized protein</fullName>
    </submittedName>
</protein>
<evidence type="ECO:0000313" key="3">
    <source>
        <dbReference type="Proteomes" id="UP000663888"/>
    </source>
</evidence>
<evidence type="ECO:0000256" key="1">
    <source>
        <dbReference type="SAM" id="MobiDB-lite"/>
    </source>
</evidence>
<comment type="caution">
    <text evidence="2">The sequence shown here is derived from an EMBL/GenBank/DDBJ whole genome shotgun (WGS) entry which is preliminary data.</text>
</comment>
<gene>
    <name evidence="2" type="ORF">RDB_LOCUS128907</name>
</gene>
<name>A0A8H3H0C0_9AGAM</name>
<organism evidence="2 3">
    <name type="scientific">Rhizoctonia solani</name>
    <dbReference type="NCBI Taxonomy" id="456999"/>
    <lineage>
        <taxon>Eukaryota</taxon>
        <taxon>Fungi</taxon>
        <taxon>Dikarya</taxon>
        <taxon>Basidiomycota</taxon>
        <taxon>Agaricomycotina</taxon>
        <taxon>Agaricomycetes</taxon>
        <taxon>Cantharellales</taxon>
        <taxon>Ceratobasidiaceae</taxon>
        <taxon>Rhizoctonia</taxon>
    </lineage>
</organism>
<evidence type="ECO:0000313" key="2">
    <source>
        <dbReference type="EMBL" id="CAE6483618.1"/>
    </source>
</evidence>
<proteinExistence type="predicted"/>